<organism evidence="1 2">
    <name type="scientific">Acinetobacter sichuanensis</name>
    <dbReference type="NCBI Taxonomy" id="2136183"/>
    <lineage>
        <taxon>Bacteria</taxon>
        <taxon>Pseudomonadati</taxon>
        <taxon>Pseudomonadota</taxon>
        <taxon>Gammaproteobacteria</taxon>
        <taxon>Moraxellales</taxon>
        <taxon>Moraxellaceae</taxon>
        <taxon>Acinetobacter</taxon>
    </lineage>
</organism>
<evidence type="ECO:0000313" key="2">
    <source>
        <dbReference type="Proteomes" id="UP001595455"/>
    </source>
</evidence>
<accession>A0ABV7BK65</accession>
<protein>
    <submittedName>
        <fullName evidence="1">Uncharacterized protein</fullName>
    </submittedName>
</protein>
<reference evidence="2" key="1">
    <citation type="journal article" date="2019" name="Int. J. Syst. Evol. Microbiol.">
        <title>The Global Catalogue of Microorganisms (GCM) 10K type strain sequencing project: providing services to taxonomists for standard genome sequencing and annotation.</title>
        <authorList>
            <consortium name="The Broad Institute Genomics Platform"/>
            <consortium name="The Broad Institute Genome Sequencing Center for Infectious Disease"/>
            <person name="Wu L."/>
            <person name="Ma J."/>
        </authorList>
    </citation>
    <scope>NUCLEOTIDE SEQUENCE [LARGE SCALE GENOMIC DNA]</scope>
    <source>
        <strain evidence="2">KCTC 62575</strain>
    </source>
</reference>
<name>A0ABV7BK65_9GAMM</name>
<sequence length="52" mass="5957">MSFGKNVVLSAFGNLLQRAQQIILETSHWKNVVPSAFVRLSNMVNMDITFFR</sequence>
<dbReference type="EMBL" id="JBHRSF010000160">
    <property type="protein sequence ID" value="MFC2997995.1"/>
    <property type="molecule type" value="Genomic_DNA"/>
</dbReference>
<gene>
    <name evidence="1" type="ORF">ACFODO_22635</name>
</gene>
<dbReference type="RefSeq" id="WP_171405080.1">
    <property type="nucleotide sequence ID" value="NZ_JBHRSF010000160.1"/>
</dbReference>
<proteinExistence type="predicted"/>
<comment type="caution">
    <text evidence="1">The sequence shown here is derived from an EMBL/GenBank/DDBJ whole genome shotgun (WGS) entry which is preliminary data.</text>
</comment>
<dbReference type="Proteomes" id="UP001595455">
    <property type="component" value="Unassembled WGS sequence"/>
</dbReference>
<keyword evidence="2" id="KW-1185">Reference proteome</keyword>
<evidence type="ECO:0000313" key="1">
    <source>
        <dbReference type="EMBL" id="MFC2997995.1"/>
    </source>
</evidence>